<dbReference type="Proteomes" id="UP000244110">
    <property type="component" value="Unassembled WGS sequence"/>
</dbReference>
<name>A0A2T5IQL9_9PROT</name>
<evidence type="ECO:0000313" key="2">
    <source>
        <dbReference type="Proteomes" id="UP000244110"/>
    </source>
</evidence>
<dbReference type="AlphaFoldDB" id="A0A2T5IQL9"/>
<evidence type="ECO:0000313" key="1">
    <source>
        <dbReference type="EMBL" id="PTQ86090.1"/>
    </source>
</evidence>
<organism evidence="1 2">
    <name type="scientific">Nitrosomonas ureae</name>
    <dbReference type="NCBI Taxonomy" id="44577"/>
    <lineage>
        <taxon>Bacteria</taxon>
        <taxon>Pseudomonadati</taxon>
        <taxon>Pseudomonadota</taxon>
        <taxon>Betaproteobacteria</taxon>
        <taxon>Nitrosomonadales</taxon>
        <taxon>Nitrosomonadaceae</taxon>
        <taxon>Nitrosomonas</taxon>
    </lineage>
</organism>
<reference evidence="1 2" key="1">
    <citation type="submission" date="2018-04" db="EMBL/GenBank/DDBJ databases">
        <title>Active sludge and wastewater microbial communities from Klosterneuburg, Austria.</title>
        <authorList>
            <person name="Wagner M."/>
        </authorList>
    </citation>
    <scope>NUCLEOTIDE SEQUENCE [LARGE SCALE GENOMIC DNA]</scope>
    <source>
        <strain evidence="1 2">Nm4</strain>
    </source>
</reference>
<protein>
    <submittedName>
        <fullName evidence="1">Uncharacterized protein</fullName>
    </submittedName>
</protein>
<proteinExistence type="predicted"/>
<sequence>MFICQCVNYKDFSYCGVIISFYSAIDNKHTLQLFVRMTIKDILKVLHYLREGIDRKAEWLYIQSSEHGMKLNEPLR</sequence>
<dbReference type="EMBL" id="QAOL01000011">
    <property type="protein sequence ID" value="PTQ86090.1"/>
    <property type="molecule type" value="Genomic_DNA"/>
</dbReference>
<accession>A0A2T5IQL9</accession>
<comment type="caution">
    <text evidence="1">The sequence shown here is derived from an EMBL/GenBank/DDBJ whole genome shotgun (WGS) entry which is preliminary data.</text>
</comment>
<gene>
    <name evidence="1" type="ORF">C8R28_10117</name>
</gene>